<dbReference type="PRINTS" id="PR01433">
    <property type="entry name" value="POLYCYSTIN2"/>
</dbReference>
<comment type="caution">
    <text evidence="20">The sequence shown here is derived from an EMBL/GenBank/DDBJ whole genome shotgun (WGS) entry which is preliminary data.</text>
</comment>
<keyword evidence="11 18" id="KW-0472">Membrane</keyword>
<dbReference type="GO" id="GO:0005262">
    <property type="term" value="F:calcium channel activity"/>
    <property type="evidence" value="ECO:0007669"/>
    <property type="project" value="UniProtKB-KW"/>
</dbReference>
<dbReference type="Proteomes" id="UP000311919">
    <property type="component" value="Unassembled WGS sequence"/>
</dbReference>
<dbReference type="SUPFAM" id="SSF81324">
    <property type="entry name" value="Voltage-gated potassium channels"/>
    <property type="match status" value="1"/>
</dbReference>
<comment type="subcellular location">
    <subcellularLocation>
        <location evidence="2">Cell membrane</location>
        <topology evidence="2">Multi-pass membrane protein</topology>
    </subcellularLocation>
    <subcellularLocation>
        <location evidence="1">Cell projection</location>
        <location evidence="1">Cilium</location>
    </subcellularLocation>
</comment>
<dbReference type="PANTHER" id="PTHR10877:SF183">
    <property type="entry name" value="AT14535P-RELATED"/>
    <property type="match status" value="1"/>
</dbReference>
<evidence type="ECO:0000313" key="21">
    <source>
        <dbReference type="Proteomes" id="UP000311919"/>
    </source>
</evidence>
<evidence type="ECO:0000256" key="7">
    <source>
        <dbReference type="ARBA" id="ARBA00022692"/>
    </source>
</evidence>
<dbReference type="OrthoDB" id="444119at2759"/>
<dbReference type="STRING" id="6182.A0A4Z2CV07"/>
<evidence type="ECO:0000256" key="12">
    <source>
        <dbReference type="ARBA" id="ARBA00023157"/>
    </source>
</evidence>
<feature type="transmembrane region" description="Helical" evidence="18">
    <location>
        <begin position="434"/>
        <end position="455"/>
    </location>
</feature>
<keyword evidence="14" id="KW-0966">Cell projection</keyword>
<dbReference type="GO" id="GO:0005929">
    <property type="term" value="C:cilium"/>
    <property type="evidence" value="ECO:0007669"/>
    <property type="project" value="UniProtKB-SubCell"/>
</dbReference>
<evidence type="ECO:0000256" key="3">
    <source>
        <dbReference type="ARBA" id="ARBA00007200"/>
    </source>
</evidence>
<dbReference type="InterPro" id="IPR018247">
    <property type="entry name" value="EF_Hand_1_Ca_BS"/>
</dbReference>
<evidence type="ECO:0000256" key="13">
    <source>
        <dbReference type="ARBA" id="ARBA00023180"/>
    </source>
</evidence>
<reference evidence="20 21" key="1">
    <citation type="submission" date="2019-03" db="EMBL/GenBank/DDBJ databases">
        <title>An improved genome assembly of the fluke Schistosoma japonicum.</title>
        <authorList>
            <person name="Hu W."/>
            <person name="Luo F."/>
            <person name="Yin M."/>
            <person name="Mo X."/>
            <person name="Sun C."/>
            <person name="Wu Q."/>
            <person name="Zhu B."/>
            <person name="Xiang M."/>
            <person name="Wang J."/>
            <person name="Wang Y."/>
            <person name="Zhang T."/>
            <person name="Xu B."/>
            <person name="Zheng H."/>
            <person name="Feng Z."/>
        </authorList>
    </citation>
    <scope>NUCLEOTIDE SEQUENCE [LARGE SCALE GENOMIC DNA]</scope>
    <source>
        <strain evidence="20">HuSjv2</strain>
        <tissue evidence="20">Worms</tissue>
    </source>
</reference>
<feature type="transmembrane region" description="Helical" evidence="18">
    <location>
        <begin position="348"/>
        <end position="366"/>
    </location>
</feature>
<keyword evidence="6" id="KW-0106">Calcium</keyword>
<keyword evidence="6" id="KW-0109">Calcium transport</keyword>
<evidence type="ECO:0000256" key="16">
    <source>
        <dbReference type="PIRSR" id="PIRSR603915-2"/>
    </source>
</evidence>
<evidence type="ECO:0000256" key="11">
    <source>
        <dbReference type="ARBA" id="ARBA00023136"/>
    </source>
</evidence>
<protein>
    <submittedName>
        <fullName evidence="20">Polycystic kidney disease 2-like 1 protein</fullName>
    </submittedName>
</protein>
<dbReference type="Gene3D" id="1.10.287.70">
    <property type="match status" value="1"/>
</dbReference>
<evidence type="ECO:0000256" key="4">
    <source>
        <dbReference type="ARBA" id="ARBA00022448"/>
    </source>
</evidence>
<feature type="domain" description="EF-hand" evidence="19">
    <location>
        <begin position="598"/>
        <end position="626"/>
    </location>
</feature>
<evidence type="ECO:0000259" key="19">
    <source>
        <dbReference type="PROSITE" id="PS50222"/>
    </source>
</evidence>
<feature type="coiled-coil region" evidence="17">
    <location>
        <begin position="579"/>
        <end position="610"/>
    </location>
</feature>
<dbReference type="InterPro" id="IPR002048">
    <property type="entry name" value="EF_hand_dom"/>
</dbReference>
<evidence type="ECO:0000256" key="2">
    <source>
        <dbReference type="ARBA" id="ARBA00004651"/>
    </source>
</evidence>
<keyword evidence="4" id="KW-0813">Transport</keyword>
<dbReference type="InterPro" id="IPR051223">
    <property type="entry name" value="Polycystin"/>
</dbReference>
<evidence type="ECO:0000256" key="8">
    <source>
        <dbReference type="ARBA" id="ARBA00022989"/>
    </source>
</evidence>
<comment type="similarity">
    <text evidence="3">Belongs to the polycystin family.</text>
</comment>
<dbReference type="GO" id="GO:0005509">
    <property type="term" value="F:calcium ion binding"/>
    <property type="evidence" value="ECO:0007669"/>
    <property type="project" value="InterPro"/>
</dbReference>
<feature type="transmembrane region" description="Helical" evidence="18">
    <location>
        <begin position="475"/>
        <end position="498"/>
    </location>
</feature>
<name>A0A4Z2CV07_SCHJA</name>
<evidence type="ECO:0000256" key="17">
    <source>
        <dbReference type="SAM" id="Coils"/>
    </source>
</evidence>
<feature type="transmembrane region" description="Helical" evidence="18">
    <location>
        <begin position="378"/>
        <end position="404"/>
    </location>
</feature>
<keyword evidence="8 18" id="KW-1133">Transmembrane helix</keyword>
<evidence type="ECO:0000256" key="18">
    <source>
        <dbReference type="SAM" id="Phobius"/>
    </source>
</evidence>
<dbReference type="PROSITE" id="PS50222">
    <property type="entry name" value="EF_HAND_2"/>
    <property type="match status" value="1"/>
</dbReference>
<keyword evidence="12" id="KW-1015">Disulfide bond</keyword>
<evidence type="ECO:0000256" key="5">
    <source>
        <dbReference type="ARBA" id="ARBA00022475"/>
    </source>
</evidence>
<keyword evidence="13" id="KW-0325">Glycoprotein</keyword>
<evidence type="ECO:0000256" key="9">
    <source>
        <dbReference type="ARBA" id="ARBA00023054"/>
    </source>
</evidence>
<accession>A0A4Z2CV07</accession>
<dbReference type="PROSITE" id="PS00018">
    <property type="entry name" value="EF_HAND_1"/>
    <property type="match status" value="1"/>
</dbReference>
<evidence type="ECO:0000313" key="20">
    <source>
        <dbReference type="EMBL" id="TNN08091.1"/>
    </source>
</evidence>
<dbReference type="FunFam" id="1.10.287.70:FF:000055">
    <property type="entry name" value="Polycystic kidney disease 2-like 1"/>
    <property type="match status" value="1"/>
</dbReference>
<organism evidence="20 21">
    <name type="scientific">Schistosoma japonicum</name>
    <name type="common">Blood fluke</name>
    <dbReference type="NCBI Taxonomy" id="6182"/>
    <lineage>
        <taxon>Eukaryota</taxon>
        <taxon>Metazoa</taxon>
        <taxon>Spiralia</taxon>
        <taxon>Lophotrochozoa</taxon>
        <taxon>Platyhelminthes</taxon>
        <taxon>Trematoda</taxon>
        <taxon>Digenea</taxon>
        <taxon>Strigeidida</taxon>
        <taxon>Schistosomatoidea</taxon>
        <taxon>Schistosomatidae</taxon>
        <taxon>Schistosoma</taxon>
    </lineage>
</organism>
<evidence type="ECO:0000256" key="10">
    <source>
        <dbReference type="ARBA" id="ARBA00023065"/>
    </source>
</evidence>
<sequence>MVSTKSDKQFMLSENEFNQMAFDNRGMMNPQHIDHGYYKNEIQSHDQQKIKLNQSTHNAGPDPYSCWSRFTHCIRSAWATRLTEDTMGNRELYIHTTLRELVIYVFFLITLMIVAYGPFNSNTYLLTSSMNTLFLHSSITNGTDSLSTANTFDVLWSVIKDPIMNSLYNSLWYNSQVFVSRNNLTLLYQNRLIGVPRLRQLRMSSNSCMIPIYFTDDIKECYGEYNEANEDRKPFGLKNGTAWTFTSSQDLGMYSYWGSIGNYGGGGYYIDLSRDQSVATDQLDNLFQNLWLDRGTRVIFIHFTTYNANMNLFCVVEIVIEVPPTGGLILNSDFRSVKLLRYVTPFDYFILACECIFLTFIAYYIVEEIMEIKKLGWIYFVSVWNCLDIIIIIISIVCAAFNIYRTMNVINTLQGILHNPDTFANFQLLSIWQVYFNFAISITVFLAWIKLFKYISFNKTMTQLSSTLGTCAKDLAGFAVMFFIVFFSFAQLGYLAFGTQAQDFSSFITVIFTLFRIILGDFDFNALETANRVFGPIYFIVYVFFVFFVLINMFIAIINETYSTVKSDLEKQPNEFEMKDFLKARMRNMLEKLKIKKKRIENIQKAMELADFNRDGKLEYSELWNI</sequence>
<keyword evidence="5" id="KW-1003">Cell membrane</keyword>
<keyword evidence="7 18" id="KW-0812">Transmembrane</keyword>
<feature type="disulfide bond" evidence="16">
    <location>
        <begin position="208"/>
        <end position="221"/>
    </location>
</feature>
<keyword evidence="15" id="KW-0407">Ion channel</keyword>
<keyword evidence="21" id="KW-1185">Reference proteome</keyword>
<keyword evidence="9 17" id="KW-0175">Coiled coil</keyword>
<dbReference type="GO" id="GO:0050982">
    <property type="term" value="P:detection of mechanical stimulus"/>
    <property type="evidence" value="ECO:0007669"/>
    <property type="project" value="TreeGrafter"/>
</dbReference>
<dbReference type="EMBL" id="SKCS01000415">
    <property type="protein sequence ID" value="TNN08091.1"/>
    <property type="molecule type" value="Genomic_DNA"/>
</dbReference>
<keyword evidence="6" id="KW-0107">Calcium channel</keyword>
<keyword evidence="10" id="KW-0406">Ion transport</keyword>
<dbReference type="InterPro" id="IPR046791">
    <property type="entry name" value="Polycystin_dom"/>
</dbReference>
<evidence type="ECO:0000256" key="15">
    <source>
        <dbReference type="ARBA" id="ARBA00023303"/>
    </source>
</evidence>
<dbReference type="PANTHER" id="PTHR10877">
    <property type="entry name" value="POLYCYSTIN FAMILY MEMBER"/>
    <property type="match status" value="1"/>
</dbReference>
<dbReference type="AlphaFoldDB" id="A0A4Z2CV07"/>
<dbReference type="InterPro" id="IPR013122">
    <property type="entry name" value="PKD1_2_channel"/>
</dbReference>
<dbReference type="InterPro" id="IPR003915">
    <property type="entry name" value="PKD_2"/>
</dbReference>
<dbReference type="Pfam" id="PF08016">
    <property type="entry name" value="PKD_channel"/>
    <property type="match status" value="1"/>
</dbReference>
<dbReference type="Pfam" id="PF20519">
    <property type="entry name" value="Polycystin_dom"/>
    <property type="match status" value="1"/>
</dbReference>
<dbReference type="GO" id="GO:0005886">
    <property type="term" value="C:plasma membrane"/>
    <property type="evidence" value="ECO:0007669"/>
    <property type="project" value="UniProtKB-SubCell"/>
</dbReference>
<evidence type="ECO:0000256" key="1">
    <source>
        <dbReference type="ARBA" id="ARBA00004138"/>
    </source>
</evidence>
<feature type="transmembrane region" description="Helical" evidence="18">
    <location>
        <begin position="536"/>
        <end position="558"/>
    </location>
</feature>
<feature type="transmembrane region" description="Helical" evidence="18">
    <location>
        <begin position="101"/>
        <end position="119"/>
    </location>
</feature>
<evidence type="ECO:0000256" key="14">
    <source>
        <dbReference type="ARBA" id="ARBA00023273"/>
    </source>
</evidence>
<proteinExistence type="inferred from homology"/>
<evidence type="ECO:0000256" key="6">
    <source>
        <dbReference type="ARBA" id="ARBA00022673"/>
    </source>
</evidence>
<gene>
    <name evidence="20" type="ORF">EWB00_007294</name>
</gene>